<accession>A0A238VUS2</accession>
<reference evidence="2" key="1">
    <citation type="submission" date="2017-06" db="EMBL/GenBank/DDBJ databases">
        <authorList>
            <person name="Varghese N."/>
            <person name="Submissions S."/>
        </authorList>
    </citation>
    <scope>NUCLEOTIDE SEQUENCE [LARGE SCALE GENOMIC DNA]</scope>
    <source>
        <strain evidence="2">DSM 27993</strain>
    </source>
</reference>
<dbReference type="Proteomes" id="UP000198412">
    <property type="component" value="Unassembled WGS sequence"/>
</dbReference>
<proteinExistence type="predicted"/>
<dbReference type="OrthoDB" id="1430565at2"/>
<name>A0A238VUS2_9FLAO</name>
<dbReference type="AlphaFoldDB" id="A0A238VUS2"/>
<evidence type="ECO:0000313" key="1">
    <source>
        <dbReference type="EMBL" id="SNR37931.1"/>
    </source>
</evidence>
<sequence length="239" mass="28892">MKNIFLIISILSITNINAQKTYEFDYVIEYKLNIYKDSIKIKNHHYYKNDKEVPIYYLTNSNDNDYLAIITEKDSLNYRLRFTDYNGIYSDVIFLKTGFNNAEFINIKCENVIRFINPYKFRTKYYDFITTSDTIINEKSYATYKLKPIKPKITKRKKLGTNYYIIDKSTEFHLPILSYSAVYEEWKLKKNLPNGIFDERFNIDFYGNLRSKQKLIKYQKTDKKIIIQNECDYTKKKYR</sequence>
<keyword evidence="2" id="KW-1185">Reference proteome</keyword>
<protein>
    <recommendedName>
        <fullName evidence="3">GLPGLI family protein</fullName>
    </recommendedName>
</protein>
<organism evidence="1 2">
    <name type="scientific">Lutibacter flavus</name>
    <dbReference type="NCBI Taxonomy" id="691689"/>
    <lineage>
        <taxon>Bacteria</taxon>
        <taxon>Pseudomonadati</taxon>
        <taxon>Bacteroidota</taxon>
        <taxon>Flavobacteriia</taxon>
        <taxon>Flavobacteriales</taxon>
        <taxon>Flavobacteriaceae</taxon>
        <taxon>Lutibacter</taxon>
    </lineage>
</organism>
<gene>
    <name evidence="1" type="ORF">SAMN04488111_1053</name>
</gene>
<evidence type="ECO:0008006" key="3">
    <source>
        <dbReference type="Google" id="ProtNLM"/>
    </source>
</evidence>
<evidence type="ECO:0000313" key="2">
    <source>
        <dbReference type="Proteomes" id="UP000198412"/>
    </source>
</evidence>
<dbReference type="EMBL" id="FZNX01000001">
    <property type="protein sequence ID" value="SNR37931.1"/>
    <property type="molecule type" value="Genomic_DNA"/>
</dbReference>
<dbReference type="RefSeq" id="WP_089377340.1">
    <property type="nucleotide sequence ID" value="NZ_FZNX01000001.1"/>
</dbReference>